<keyword evidence="10" id="KW-0408">Iron</keyword>
<name>A0ABQ6LQC0_9RHOB</name>
<reference evidence="12 13" key="1">
    <citation type="submission" date="2023-04" db="EMBL/GenBank/DDBJ databases">
        <title>Marinoamorphus aggregata gen. nov., sp. Nov., isolate from tissue of brittle star Ophioplocus japonicus.</title>
        <authorList>
            <person name="Kawano K."/>
            <person name="Sawayama S."/>
            <person name="Nakagawa S."/>
        </authorList>
    </citation>
    <scope>NUCLEOTIDE SEQUENCE [LARGE SCALE GENOMIC DNA]</scope>
    <source>
        <strain evidence="12 13">NKW23</strain>
    </source>
</reference>
<feature type="domain" description="Fe2OG dioxygenase" evidence="11">
    <location>
        <begin position="160"/>
        <end position="271"/>
    </location>
</feature>
<evidence type="ECO:0000256" key="6">
    <source>
        <dbReference type="ARBA" id="ARBA00031011"/>
    </source>
</evidence>
<dbReference type="InterPro" id="IPR005123">
    <property type="entry name" value="Oxoglu/Fe-dep_dioxygenase_dom"/>
</dbReference>
<evidence type="ECO:0000256" key="9">
    <source>
        <dbReference type="ARBA" id="ARBA00049359"/>
    </source>
</evidence>
<evidence type="ECO:0000256" key="1">
    <source>
        <dbReference type="ARBA" id="ARBA00004767"/>
    </source>
</evidence>
<dbReference type="InterPro" id="IPR027443">
    <property type="entry name" value="IPNS-like_sf"/>
</dbReference>
<dbReference type="PROSITE" id="PS51471">
    <property type="entry name" value="FE2OG_OXY"/>
    <property type="match status" value="1"/>
</dbReference>
<keyword evidence="10" id="KW-0479">Metal-binding</keyword>
<keyword evidence="13" id="KW-1185">Reference proteome</keyword>
<organism evidence="12 13">
    <name type="scientific">Paralimibaculum aggregatum</name>
    <dbReference type="NCBI Taxonomy" id="3036245"/>
    <lineage>
        <taxon>Bacteria</taxon>
        <taxon>Pseudomonadati</taxon>
        <taxon>Pseudomonadota</taxon>
        <taxon>Alphaproteobacteria</taxon>
        <taxon>Rhodobacterales</taxon>
        <taxon>Paracoccaceae</taxon>
        <taxon>Paralimibaculum</taxon>
    </lineage>
</organism>
<keyword evidence="5" id="KW-0266">Ethylene biosynthesis</keyword>
<dbReference type="SUPFAM" id="SSF51197">
    <property type="entry name" value="Clavaminate synthase-like"/>
    <property type="match status" value="1"/>
</dbReference>
<evidence type="ECO:0000256" key="5">
    <source>
        <dbReference type="ARBA" id="ARBA00022666"/>
    </source>
</evidence>
<accession>A0ABQ6LQC0</accession>
<dbReference type="Gene3D" id="2.60.120.330">
    <property type="entry name" value="B-lactam Antibiotic, Isopenicillin N Synthase, Chain"/>
    <property type="match status" value="1"/>
</dbReference>
<gene>
    <name evidence="12" type="ORF">LNKW23_20640</name>
</gene>
<evidence type="ECO:0000256" key="4">
    <source>
        <dbReference type="ARBA" id="ARBA00019045"/>
    </source>
</evidence>
<evidence type="ECO:0000256" key="10">
    <source>
        <dbReference type="RuleBase" id="RU003682"/>
    </source>
</evidence>
<comment type="similarity">
    <text evidence="10">Belongs to the iron/ascorbate-dependent oxidoreductase family.</text>
</comment>
<evidence type="ECO:0000259" key="11">
    <source>
        <dbReference type="PROSITE" id="PS51471"/>
    </source>
</evidence>
<comment type="catalytic activity">
    <reaction evidence="9">
        <text>L-arginine + 2-oxoglutarate + O2 = guanidine + L-glutamate 5-semialdehyde + succinate + CO2</text>
        <dbReference type="Rhea" id="RHEA:31535"/>
        <dbReference type="ChEBI" id="CHEBI:15379"/>
        <dbReference type="ChEBI" id="CHEBI:16526"/>
        <dbReference type="ChEBI" id="CHEBI:16810"/>
        <dbReference type="ChEBI" id="CHEBI:30031"/>
        <dbReference type="ChEBI" id="CHEBI:30087"/>
        <dbReference type="ChEBI" id="CHEBI:32682"/>
        <dbReference type="ChEBI" id="CHEBI:58066"/>
        <dbReference type="EC" id="1.14.20.7"/>
    </reaction>
</comment>
<dbReference type="EC" id="1.13.12.19" evidence="3"/>
<dbReference type="EC" id="1.14.20.7" evidence="2"/>
<evidence type="ECO:0000313" key="12">
    <source>
        <dbReference type="EMBL" id="GMG82851.1"/>
    </source>
</evidence>
<sequence>MIPVIPVEAVLEGRADAAIMSGAAGSGFLTLAGVDAALGLAPPRAAMLGFFGAPEPVRRAVLRNKYDPASRHVYRGHFVPDGAGVLEGFDIGPDIAWPERAGDGGDPLTEPTPRPAIPGWAAATGAYYAAMSRLGMALTRALLRGLGADEALAERHFARSISTLRLLRYPALDPAAIAPDRVVEGAGGRRFLMTRAHTDSGFVTLLWQDRTGGLQAEGPDGWIAVPPAEGGLVVNFGQMLEDWSGGRIRATPHRVLGGAAERFSVPFFFEPAVDARIEPLAGGAGAAFVYGDFLWERMVRFPNFHGVTRRPAA</sequence>
<comment type="caution">
    <text evidence="12">The sequence shown here is derived from an EMBL/GenBank/DDBJ whole genome shotgun (WGS) entry which is preliminary data.</text>
</comment>
<dbReference type="InterPro" id="IPR044861">
    <property type="entry name" value="IPNS-like_FE2OG_OXY"/>
</dbReference>
<proteinExistence type="inferred from homology"/>
<dbReference type="EMBL" id="BSYI01000013">
    <property type="protein sequence ID" value="GMG82851.1"/>
    <property type="molecule type" value="Genomic_DNA"/>
</dbReference>
<evidence type="ECO:0000256" key="8">
    <source>
        <dbReference type="ARBA" id="ARBA00047725"/>
    </source>
</evidence>
<dbReference type="PANTHER" id="PTHR47990">
    <property type="entry name" value="2-OXOGLUTARATE (2OG) AND FE(II)-DEPENDENT OXYGENASE SUPERFAMILY PROTEIN-RELATED"/>
    <property type="match status" value="1"/>
</dbReference>
<protein>
    <recommendedName>
        <fullName evidence="4">2-oxoglutarate-dependent ethylene/succinate-forming enzyme</fullName>
        <ecNumber evidence="3">1.13.12.19</ecNumber>
        <ecNumber evidence="2">1.14.20.7</ecNumber>
    </recommendedName>
    <alternativeName>
        <fullName evidence="6">2-oxoglutarate dioxygenase (ethylene-forming)</fullName>
    </alternativeName>
    <alternativeName>
        <fullName evidence="7">2-oxoglutarate/L-arginine monooxygenase/decarboxylase (succinate-forming)</fullName>
    </alternativeName>
</protein>
<comment type="catalytic activity">
    <reaction evidence="8">
        <text>2-oxoglutarate + O2 + 2 H(+) = ethene + 3 CO2 + H2O</text>
        <dbReference type="Rhea" id="RHEA:31523"/>
        <dbReference type="ChEBI" id="CHEBI:15377"/>
        <dbReference type="ChEBI" id="CHEBI:15378"/>
        <dbReference type="ChEBI" id="CHEBI:15379"/>
        <dbReference type="ChEBI" id="CHEBI:16526"/>
        <dbReference type="ChEBI" id="CHEBI:16810"/>
        <dbReference type="ChEBI" id="CHEBI:18153"/>
        <dbReference type="EC" id="1.13.12.19"/>
    </reaction>
</comment>
<evidence type="ECO:0000256" key="3">
    <source>
        <dbReference type="ARBA" id="ARBA00012531"/>
    </source>
</evidence>
<dbReference type="InterPro" id="IPR050231">
    <property type="entry name" value="Iron_ascorbate_oxido_reductase"/>
</dbReference>
<keyword evidence="10" id="KW-0560">Oxidoreductase</keyword>
<comment type="pathway">
    <text evidence="1">Alkene biosynthesis; ethylene biosynthesis via 2-oxoglutarate.</text>
</comment>
<dbReference type="Proteomes" id="UP001239909">
    <property type="component" value="Unassembled WGS sequence"/>
</dbReference>
<evidence type="ECO:0000256" key="7">
    <source>
        <dbReference type="ARBA" id="ARBA00031282"/>
    </source>
</evidence>
<dbReference type="Pfam" id="PF03171">
    <property type="entry name" value="2OG-FeII_Oxy"/>
    <property type="match status" value="1"/>
</dbReference>
<evidence type="ECO:0000313" key="13">
    <source>
        <dbReference type="Proteomes" id="UP001239909"/>
    </source>
</evidence>
<evidence type="ECO:0000256" key="2">
    <source>
        <dbReference type="ARBA" id="ARBA00012293"/>
    </source>
</evidence>
<dbReference type="RefSeq" id="WP_285671641.1">
    <property type="nucleotide sequence ID" value="NZ_BSYI01000013.1"/>
</dbReference>